<dbReference type="Proteomes" id="UP000001953">
    <property type="component" value="Chromosome"/>
</dbReference>
<sequence>MSDDNKTLQAYLESLPDKLTEELAGVIREQAELLSAAQKQALQSFEKTEPTGDLAASCVVVRGASDLEMLVQAGGELTTKEVREGSGVEYDYALGFEFGTSHQPARPFFWPTYQAHKDGIQQAIDEAANEVLQK</sequence>
<dbReference type="eggNOG" id="ENOG5032H8R">
    <property type="taxonomic scope" value="Bacteria"/>
</dbReference>
<dbReference type="AlphaFoldDB" id="Q1QKH8"/>
<dbReference type="STRING" id="323097.Nham_2479"/>
<name>Q1QKH8_NITHX</name>
<evidence type="ECO:0000313" key="1">
    <source>
        <dbReference type="EMBL" id="ABE63269.1"/>
    </source>
</evidence>
<accession>Q1QKH8</accession>
<gene>
    <name evidence="1" type="ordered locus">Nham_2479</name>
</gene>
<dbReference type="InterPro" id="IPR010064">
    <property type="entry name" value="HK97-gp10_tail"/>
</dbReference>
<dbReference type="EMBL" id="CP000319">
    <property type="protein sequence ID" value="ABE63269.1"/>
    <property type="molecule type" value="Genomic_DNA"/>
</dbReference>
<keyword evidence="2" id="KW-1185">Reference proteome</keyword>
<dbReference type="RefSeq" id="WP_011510939.1">
    <property type="nucleotide sequence ID" value="NC_007964.1"/>
</dbReference>
<reference evidence="1 2" key="1">
    <citation type="submission" date="2006-03" db="EMBL/GenBank/DDBJ databases">
        <title>Complete sequence of chromosome of Nitrobacter hamburgensis X14.</title>
        <authorList>
            <consortium name="US DOE Joint Genome Institute"/>
            <person name="Copeland A."/>
            <person name="Lucas S."/>
            <person name="Lapidus A."/>
            <person name="Barry K."/>
            <person name="Detter J.C."/>
            <person name="Glavina del Rio T."/>
            <person name="Hammon N."/>
            <person name="Israni S."/>
            <person name="Dalin E."/>
            <person name="Tice H."/>
            <person name="Pitluck S."/>
            <person name="Chain P."/>
            <person name="Malfatti S."/>
            <person name="Shin M."/>
            <person name="Vergez L."/>
            <person name="Schmutz J."/>
            <person name="Larimer F."/>
            <person name="Land M."/>
            <person name="Hauser L."/>
            <person name="Kyrpides N."/>
            <person name="Ivanova N."/>
            <person name="Ward B."/>
            <person name="Arp D."/>
            <person name="Klotz M."/>
            <person name="Stein L."/>
            <person name="O'Mullan G."/>
            <person name="Starkenburg S."/>
            <person name="Sayavedra L."/>
            <person name="Poret-Peterson A.T."/>
            <person name="Gentry M.E."/>
            <person name="Bruce D."/>
            <person name="Richardson P."/>
        </authorList>
    </citation>
    <scope>NUCLEOTIDE SEQUENCE [LARGE SCALE GENOMIC DNA]</scope>
    <source>
        <strain evidence="2">DSM 10229 / NCIMB 13809 / X14</strain>
    </source>
</reference>
<evidence type="ECO:0000313" key="2">
    <source>
        <dbReference type="Proteomes" id="UP000001953"/>
    </source>
</evidence>
<proteinExistence type="predicted"/>
<dbReference type="KEGG" id="nha:Nham_2479"/>
<organism evidence="1 2">
    <name type="scientific">Nitrobacter hamburgensis (strain DSM 10229 / NCIMB 13809 / X14)</name>
    <dbReference type="NCBI Taxonomy" id="323097"/>
    <lineage>
        <taxon>Bacteria</taxon>
        <taxon>Pseudomonadati</taxon>
        <taxon>Pseudomonadota</taxon>
        <taxon>Alphaproteobacteria</taxon>
        <taxon>Hyphomicrobiales</taxon>
        <taxon>Nitrobacteraceae</taxon>
        <taxon>Nitrobacter</taxon>
    </lineage>
</organism>
<dbReference type="NCBIfam" id="TIGR01725">
    <property type="entry name" value="phge_HK97_gp10"/>
    <property type="match status" value="1"/>
</dbReference>
<dbReference type="HOGENOM" id="CLU_127674_2_1_5"/>
<protein>
    <submittedName>
        <fullName evidence="1">Phage protein, HK97, gp10</fullName>
    </submittedName>
</protein>